<feature type="domain" description="Major facilitator superfamily (MFS) profile" evidence="7">
    <location>
        <begin position="27"/>
        <end position="415"/>
    </location>
</feature>
<dbReference type="InterPro" id="IPR050189">
    <property type="entry name" value="MFS_Efflux_Transporters"/>
</dbReference>
<keyword evidence="2" id="KW-1003">Cell membrane</keyword>
<evidence type="ECO:0000256" key="5">
    <source>
        <dbReference type="ARBA" id="ARBA00023136"/>
    </source>
</evidence>
<feature type="transmembrane region" description="Helical" evidence="6">
    <location>
        <begin position="63"/>
        <end position="82"/>
    </location>
</feature>
<evidence type="ECO:0000313" key="9">
    <source>
        <dbReference type="Proteomes" id="UP000184096"/>
    </source>
</evidence>
<dbReference type="GO" id="GO:0005886">
    <property type="term" value="C:plasma membrane"/>
    <property type="evidence" value="ECO:0007669"/>
    <property type="project" value="UniProtKB-SubCell"/>
</dbReference>
<evidence type="ECO:0000259" key="7">
    <source>
        <dbReference type="PROSITE" id="PS50850"/>
    </source>
</evidence>
<feature type="transmembrane region" description="Helical" evidence="6">
    <location>
        <begin position="118"/>
        <end position="139"/>
    </location>
</feature>
<keyword evidence="5 6" id="KW-0472">Membrane</keyword>
<feature type="transmembrane region" description="Helical" evidence="6">
    <location>
        <begin position="94"/>
        <end position="112"/>
    </location>
</feature>
<feature type="transmembrane region" description="Helical" evidence="6">
    <location>
        <begin position="179"/>
        <end position="201"/>
    </location>
</feature>
<dbReference type="RefSeq" id="WP_072821712.1">
    <property type="nucleotide sequence ID" value="NZ_LT670849.1"/>
</dbReference>
<dbReference type="Pfam" id="PF07690">
    <property type="entry name" value="MFS_1"/>
    <property type="match status" value="1"/>
</dbReference>
<dbReference type="InterPro" id="IPR011701">
    <property type="entry name" value="MFS"/>
</dbReference>
<dbReference type="OrthoDB" id="9812221at2"/>
<sequence length="423" mass="44799">MTEQTLAAPIEGDLELQRGFSGYQSGVVALLALVQFTIILDFIIMSPLGAIMMPALNISPAQFGVAVSAYAFSAGVSGVLAAGFADRFDRKRMLLFFYAGFAVGTALCTIAPNYHVLMLGRIVTGLFGGVVGSIVIAIVTDLFPLRLRGRVMGYVQTAFAASQVLGIPAGLFLANRWNWHVGFGAIVVLAIAVFVSVLVLMRPVDGHLRDQKRTNAFAHLLATVSDPNYTLAFAVTTLLATGGYMLMPFGSAYTVHNLGIGFEHLPTIYLVSGLFSVLIGPLVGRASDSLGKFPTFVFGTAVSIVMVLIYTNLGQVGLPLVIVVNVLLFVGIFSRMIPSQAMMSAIPAAHQRGAFSAIGASLQQLSGGLGSVVAAMVVAQNADESLRHFDRLGYIVVATALVALTLMYFVQKRVAEKSGKAVI</sequence>
<evidence type="ECO:0000256" key="4">
    <source>
        <dbReference type="ARBA" id="ARBA00022989"/>
    </source>
</evidence>
<feature type="transmembrane region" description="Helical" evidence="6">
    <location>
        <begin position="293"/>
        <end position="310"/>
    </location>
</feature>
<organism evidence="8 9">
    <name type="scientific">Bradyrhizobium erythrophlei</name>
    <dbReference type="NCBI Taxonomy" id="1437360"/>
    <lineage>
        <taxon>Bacteria</taxon>
        <taxon>Pseudomonadati</taxon>
        <taxon>Pseudomonadota</taxon>
        <taxon>Alphaproteobacteria</taxon>
        <taxon>Hyphomicrobiales</taxon>
        <taxon>Nitrobacteraceae</taxon>
        <taxon>Bradyrhizobium</taxon>
    </lineage>
</organism>
<feature type="transmembrane region" description="Helical" evidence="6">
    <location>
        <begin position="267"/>
        <end position="286"/>
    </location>
</feature>
<dbReference type="Proteomes" id="UP000184096">
    <property type="component" value="Chromosome I"/>
</dbReference>
<accession>A0A1M7UFP8</accession>
<keyword evidence="4 6" id="KW-1133">Transmembrane helix</keyword>
<feature type="transmembrane region" description="Helical" evidence="6">
    <location>
        <begin position="27"/>
        <end position="51"/>
    </location>
</feature>
<feature type="transmembrane region" description="Helical" evidence="6">
    <location>
        <begin position="354"/>
        <end position="379"/>
    </location>
</feature>
<dbReference type="PANTHER" id="PTHR43124:SF3">
    <property type="entry name" value="CHLORAMPHENICOL EFFLUX PUMP RV0191"/>
    <property type="match status" value="1"/>
</dbReference>
<feature type="transmembrane region" description="Helical" evidence="6">
    <location>
        <begin position="151"/>
        <end position="173"/>
    </location>
</feature>
<proteinExistence type="predicted"/>
<evidence type="ECO:0000256" key="3">
    <source>
        <dbReference type="ARBA" id="ARBA00022692"/>
    </source>
</evidence>
<feature type="transmembrane region" description="Helical" evidence="6">
    <location>
        <begin position="316"/>
        <end position="333"/>
    </location>
</feature>
<dbReference type="EMBL" id="LT670849">
    <property type="protein sequence ID" value="SHN81744.1"/>
    <property type="molecule type" value="Genomic_DNA"/>
</dbReference>
<evidence type="ECO:0000256" key="6">
    <source>
        <dbReference type="SAM" id="Phobius"/>
    </source>
</evidence>
<dbReference type="PANTHER" id="PTHR43124">
    <property type="entry name" value="PURINE EFFLUX PUMP PBUE"/>
    <property type="match status" value="1"/>
</dbReference>
<dbReference type="Gene3D" id="1.20.1250.20">
    <property type="entry name" value="MFS general substrate transporter like domains"/>
    <property type="match status" value="1"/>
</dbReference>
<keyword evidence="9" id="KW-1185">Reference proteome</keyword>
<name>A0A1M7UFP8_9BRAD</name>
<evidence type="ECO:0000313" key="8">
    <source>
        <dbReference type="EMBL" id="SHN81744.1"/>
    </source>
</evidence>
<protein>
    <submittedName>
        <fullName evidence="8">Predicted arabinose efflux permease, MFS family</fullName>
    </submittedName>
</protein>
<keyword evidence="3 6" id="KW-0812">Transmembrane</keyword>
<dbReference type="AlphaFoldDB" id="A0A1M7UFP8"/>
<feature type="transmembrane region" description="Helical" evidence="6">
    <location>
        <begin position="391"/>
        <end position="410"/>
    </location>
</feature>
<feature type="transmembrane region" description="Helical" evidence="6">
    <location>
        <begin position="229"/>
        <end position="247"/>
    </location>
</feature>
<dbReference type="PROSITE" id="PS50850">
    <property type="entry name" value="MFS"/>
    <property type="match status" value="1"/>
</dbReference>
<dbReference type="SUPFAM" id="SSF103473">
    <property type="entry name" value="MFS general substrate transporter"/>
    <property type="match status" value="1"/>
</dbReference>
<reference evidence="9" key="1">
    <citation type="submission" date="2016-11" db="EMBL/GenBank/DDBJ databases">
        <authorList>
            <person name="Varghese N."/>
            <person name="Submissions S."/>
        </authorList>
    </citation>
    <scope>NUCLEOTIDE SEQUENCE [LARGE SCALE GENOMIC DNA]</scope>
    <source>
        <strain evidence="9">GAS401</strain>
    </source>
</reference>
<dbReference type="InterPro" id="IPR020846">
    <property type="entry name" value="MFS_dom"/>
</dbReference>
<dbReference type="CDD" id="cd17324">
    <property type="entry name" value="MFS_NepI_like"/>
    <property type="match status" value="1"/>
</dbReference>
<evidence type="ECO:0000256" key="1">
    <source>
        <dbReference type="ARBA" id="ARBA00004651"/>
    </source>
</evidence>
<comment type="subcellular location">
    <subcellularLocation>
        <location evidence="1">Cell membrane</location>
        <topology evidence="1">Multi-pass membrane protein</topology>
    </subcellularLocation>
</comment>
<gene>
    <name evidence="8" type="ORF">SAMN05444170_4890</name>
</gene>
<evidence type="ECO:0000256" key="2">
    <source>
        <dbReference type="ARBA" id="ARBA00022475"/>
    </source>
</evidence>
<dbReference type="GO" id="GO:0022857">
    <property type="term" value="F:transmembrane transporter activity"/>
    <property type="evidence" value="ECO:0007669"/>
    <property type="project" value="InterPro"/>
</dbReference>
<dbReference type="InterPro" id="IPR036259">
    <property type="entry name" value="MFS_trans_sf"/>
</dbReference>